<dbReference type="Proteomes" id="UP000270626">
    <property type="component" value="Unassembled WGS sequence"/>
</dbReference>
<dbReference type="PANTHER" id="PTHR22993:SF9">
    <property type="entry name" value="FORMAMIDOPYRIMIDINE-DNA GLYCOSYLASE"/>
    <property type="match status" value="1"/>
</dbReference>
<feature type="binding site" evidence="15">
    <location>
        <position position="158"/>
    </location>
    <ligand>
        <name>DNA</name>
        <dbReference type="ChEBI" id="CHEBI:16991"/>
    </ligand>
</feature>
<comment type="catalytic activity">
    <reaction evidence="14 15">
        <text>2'-deoxyribonucleotide-(2'-deoxyribose 5'-phosphate)-2'-deoxyribonucleotide-DNA = a 3'-end 2'-deoxyribonucleotide-(2,3-dehydro-2,3-deoxyribose 5'-phosphate)-DNA + a 5'-end 5'-phospho-2'-deoxyribonucleoside-DNA + H(+)</text>
        <dbReference type="Rhea" id="RHEA:66592"/>
        <dbReference type="Rhea" id="RHEA-COMP:13180"/>
        <dbReference type="Rhea" id="RHEA-COMP:16897"/>
        <dbReference type="Rhea" id="RHEA-COMP:17067"/>
        <dbReference type="ChEBI" id="CHEBI:15378"/>
        <dbReference type="ChEBI" id="CHEBI:136412"/>
        <dbReference type="ChEBI" id="CHEBI:157695"/>
        <dbReference type="ChEBI" id="CHEBI:167181"/>
        <dbReference type="EC" id="4.2.99.18"/>
    </reaction>
</comment>
<dbReference type="RefSeq" id="WP_121456672.1">
    <property type="nucleotide sequence ID" value="NZ_RBXP01000002.1"/>
</dbReference>
<dbReference type="GO" id="GO:0140078">
    <property type="term" value="F:class I DNA-(apurinic or apyrimidinic site) endonuclease activity"/>
    <property type="evidence" value="ECO:0007669"/>
    <property type="project" value="UniProtKB-EC"/>
</dbReference>
<evidence type="ECO:0000313" key="19">
    <source>
        <dbReference type="Proteomes" id="UP000270626"/>
    </source>
</evidence>
<evidence type="ECO:0000256" key="14">
    <source>
        <dbReference type="ARBA" id="ARBA00044632"/>
    </source>
</evidence>
<dbReference type="GO" id="GO:0006284">
    <property type="term" value="P:base-excision repair"/>
    <property type="evidence" value="ECO:0007669"/>
    <property type="project" value="InterPro"/>
</dbReference>
<keyword evidence="12 15" id="KW-0511">Multifunctional enzyme</keyword>
<evidence type="ECO:0000256" key="10">
    <source>
        <dbReference type="ARBA" id="ARBA00023204"/>
    </source>
</evidence>
<organism evidence="18 19">
    <name type="scientific">Azonexus fungiphilus</name>
    <dbReference type="NCBI Taxonomy" id="146940"/>
    <lineage>
        <taxon>Bacteria</taxon>
        <taxon>Pseudomonadati</taxon>
        <taxon>Pseudomonadota</taxon>
        <taxon>Betaproteobacteria</taxon>
        <taxon>Rhodocyclales</taxon>
        <taxon>Azonexaceae</taxon>
        <taxon>Azonexus</taxon>
    </lineage>
</organism>
<evidence type="ECO:0000256" key="2">
    <source>
        <dbReference type="ARBA" id="ARBA00009409"/>
    </source>
</evidence>
<evidence type="ECO:0000256" key="6">
    <source>
        <dbReference type="ARBA" id="ARBA00022771"/>
    </source>
</evidence>
<dbReference type="InterPro" id="IPR010663">
    <property type="entry name" value="Znf_FPG/IleRS"/>
</dbReference>
<reference evidence="18 19" key="1">
    <citation type="submission" date="2018-10" db="EMBL/GenBank/DDBJ databases">
        <title>Genomic Encyclopedia of Type Strains, Phase IV (KMG-IV): sequencing the most valuable type-strain genomes for metagenomic binning, comparative biology and taxonomic classification.</title>
        <authorList>
            <person name="Goeker M."/>
        </authorList>
    </citation>
    <scope>NUCLEOTIDE SEQUENCE [LARGE SCALE GENOMIC DNA]</scope>
    <source>
        <strain evidence="18 19">DSM 23841</strain>
    </source>
</reference>
<comment type="cofactor">
    <cofactor evidence="15">
        <name>Zn(2+)</name>
        <dbReference type="ChEBI" id="CHEBI:29105"/>
    </cofactor>
    <text evidence="15">Binds 1 zinc ion per subunit.</text>
</comment>
<dbReference type="SUPFAM" id="SSF46946">
    <property type="entry name" value="S13-like H2TH domain"/>
    <property type="match status" value="1"/>
</dbReference>
<proteinExistence type="inferred from homology"/>
<name>A0A495WNJ6_9RHOO</name>
<comment type="caution">
    <text evidence="18">The sequence shown here is derived from an EMBL/GenBank/DDBJ whole genome shotgun (WGS) entry which is preliminary data.</text>
</comment>
<keyword evidence="19" id="KW-1185">Reference proteome</keyword>
<dbReference type="EC" id="4.2.99.18" evidence="15"/>
<feature type="binding site" evidence="15">
    <location>
        <position position="95"/>
    </location>
    <ligand>
        <name>DNA</name>
        <dbReference type="ChEBI" id="CHEBI:16991"/>
    </ligand>
</feature>
<dbReference type="AlphaFoldDB" id="A0A495WNJ6"/>
<gene>
    <name evidence="15" type="primary">mutM</name>
    <name evidence="15" type="synonym">fpg</name>
    <name evidence="18" type="ORF">DFR40_0246</name>
</gene>
<dbReference type="OrthoDB" id="9800855at2"/>
<feature type="active site" description="Proton donor" evidence="15">
    <location>
        <position position="3"/>
    </location>
</feature>
<dbReference type="InterPro" id="IPR015886">
    <property type="entry name" value="H2TH_FPG"/>
</dbReference>
<dbReference type="SMART" id="SM01232">
    <property type="entry name" value="H2TH"/>
    <property type="match status" value="1"/>
</dbReference>
<keyword evidence="6 15" id="KW-0863">Zinc-finger</keyword>
<dbReference type="PANTHER" id="PTHR22993">
    <property type="entry name" value="FORMAMIDOPYRIMIDINE-DNA GLYCOSYLASE"/>
    <property type="match status" value="1"/>
</dbReference>
<comment type="function">
    <text evidence="15">Involved in base excision repair of DNA damaged by oxidation or by mutagenic agents. Acts as DNA glycosylase that recognizes and removes damaged bases. Has a preference for oxidized purines, such as 7,8-dihydro-8-oxoguanine (8-oxoG). Has AP (apurinic/apyrimidinic) lyase activity and introduces nicks in the DNA strand. Cleaves the DNA backbone by beta-delta elimination to generate a single-strand break at the site of the removed base with both 3'- and 5'-phosphates.</text>
</comment>
<dbReference type="InterPro" id="IPR012319">
    <property type="entry name" value="FPG_cat"/>
</dbReference>
<dbReference type="PROSITE" id="PS51068">
    <property type="entry name" value="FPG_CAT"/>
    <property type="match status" value="1"/>
</dbReference>
<dbReference type="Pfam" id="PF01149">
    <property type="entry name" value="Fapy_DNA_glyco"/>
    <property type="match status" value="1"/>
</dbReference>
<keyword evidence="11 15" id="KW-0456">Lyase</keyword>
<dbReference type="FunFam" id="1.10.8.50:FF:000003">
    <property type="entry name" value="Formamidopyrimidine-DNA glycosylase"/>
    <property type="match status" value="1"/>
</dbReference>
<dbReference type="EC" id="3.2.2.23" evidence="15"/>
<evidence type="ECO:0000259" key="17">
    <source>
        <dbReference type="PROSITE" id="PS51068"/>
    </source>
</evidence>
<comment type="catalytic activity">
    <reaction evidence="1 15">
        <text>Hydrolysis of DNA containing ring-opened 7-methylguanine residues, releasing 2,6-diamino-4-hydroxy-5-(N-methyl)formamidopyrimidine.</text>
        <dbReference type="EC" id="3.2.2.23"/>
    </reaction>
</comment>
<keyword evidence="8 15" id="KW-0862">Zinc</keyword>
<dbReference type="InterPro" id="IPR000214">
    <property type="entry name" value="Znf_DNA_glyclase/AP_lyase"/>
</dbReference>
<feature type="active site" description="Proton donor; for delta-elimination activity" evidence="15">
    <location>
        <position position="267"/>
    </location>
</feature>
<feature type="domain" description="Formamidopyrimidine-DNA glycosylase catalytic" evidence="17">
    <location>
        <begin position="2"/>
        <end position="116"/>
    </location>
</feature>
<dbReference type="CDD" id="cd08966">
    <property type="entry name" value="EcFpg-like_N"/>
    <property type="match status" value="1"/>
</dbReference>
<protein>
    <recommendedName>
        <fullName evidence="15">Formamidopyrimidine-DNA glycosylase</fullName>
        <shortName evidence="15">Fapy-DNA glycosylase</shortName>
        <ecNumber evidence="15">3.2.2.23</ecNumber>
    </recommendedName>
    <alternativeName>
        <fullName evidence="15">DNA-(apurinic or apyrimidinic site) lyase MutM</fullName>
        <shortName evidence="15">AP lyase MutM</shortName>
        <ecNumber evidence="15">4.2.99.18</ecNumber>
    </alternativeName>
</protein>
<evidence type="ECO:0000256" key="11">
    <source>
        <dbReference type="ARBA" id="ARBA00023239"/>
    </source>
</evidence>
<evidence type="ECO:0000256" key="5">
    <source>
        <dbReference type="ARBA" id="ARBA00022763"/>
    </source>
</evidence>
<accession>A0A495WNJ6</accession>
<feature type="active site" description="Schiff-base intermediate with DNA" evidence="15">
    <location>
        <position position="2"/>
    </location>
</feature>
<feature type="binding site" evidence="15">
    <location>
        <position position="113"/>
    </location>
    <ligand>
        <name>DNA</name>
        <dbReference type="ChEBI" id="CHEBI:16991"/>
    </ligand>
</feature>
<dbReference type="PROSITE" id="PS01242">
    <property type="entry name" value="ZF_FPG_1"/>
    <property type="match status" value="1"/>
</dbReference>
<evidence type="ECO:0000256" key="8">
    <source>
        <dbReference type="ARBA" id="ARBA00022833"/>
    </source>
</evidence>
<dbReference type="InterPro" id="IPR020629">
    <property type="entry name" value="FPG_Glyclase"/>
</dbReference>
<comment type="subunit">
    <text evidence="3 15">Monomer.</text>
</comment>
<evidence type="ECO:0000259" key="16">
    <source>
        <dbReference type="PROSITE" id="PS51066"/>
    </source>
</evidence>
<keyword evidence="4 15" id="KW-0479">Metal-binding</keyword>
<feature type="domain" description="FPG-type" evidence="16">
    <location>
        <begin position="243"/>
        <end position="277"/>
    </location>
</feature>
<dbReference type="NCBIfam" id="TIGR00577">
    <property type="entry name" value="fpg"/>
    <property type="match status" value="1"/>
</dbReference>
<evidence type="ECO:0000256" key="7">
    <source>
        <dbReference type="ARBA" id="ARBA00022801"/>
    </source>
</evidence>
<evidence type="ECO:0000256" key="4">
    <source>
        <dbReference type="ARBA" id="ARBA00022723"/>
    </source>
</evidence>
<dbReference type="SUPFAM" id="SSF81624">
    <property type="entry name" value="N-terminal domain of MutM-like DNA repair proteins"/>
    <property type="match status" value="1"/>
</dbReference>
<dbReference type="Gene3D" id="1.10.8.50">
    <property type="match status" value="1"/>
</dbReference>
<dbReference type="NCBIfam" id="NF002211">
    <property type="entry name" value="PRK01103.1"/>
    <property type="match status" value="1"/>
</dbReference>
<dbReference type="Pfam" id="PF06827">
    <property type="entry name" value="zf-FPG_IleRS"/>
    <property type="match status" value="1"/>
</dbReference>
<keyword evidence="5 15" id="KW-0227">DNA damage</keyword>
<keyword evidence="7 15" id="KW-0378">Hydrolase</keyword>
<dbReference type="Gene3D" id="3.20.190.10">
    <property type="entry name" value="MutM-like, N-terminal"/>
    <property type="match status" value="1"/>
</dbReference>
<evidence type="ECO:0000256" key="12">
    <source>
        <dbReference type="ARBA" id="ARBA00023268"/>
    </source>
</evidence>
<dbReference type="InterPro" id="IPR010979">
    <property type="entry name" value="Ribosomal_uS13-like_H2TH"/>
</dbReference>
<dbReference type="SUPFAM" id="SSF57716">
    <property type="entry name" value="Glucocorticoid receptor-like (DNA-binding domain)"/>
    <property type="match status" value="1"/>
</dbReference>
<evidence type="ECO:0000256" key="13">
    <source>
        <dbReference type="ARBA" id="ARBA00023295"/>
    </source>
</evidence>
<dbReference type="GO" id="GO:0034039">
    <property type="term" value="F:8-oxo-7,8-dihydroguanine DNA N-glycosylase activity"/>
    <property type="evidence" value="ECO:0007669"/>
    <property type="project" value="TreeGrafter"/>
</dbReference>
<feature type="active site" description="Proton donor; for beta-elimination activity" evidence="15">
    <location>
        <position position="58"/>
    </location>
</feature>
<comment type="similarity">
    <text evidence="2 15">Belongs to the FPG family.</text>
</comment>
<dbReference type="HAMAP" id="MF_00103">
    <property type="entry name" value="Fapy_DNA_glycosyl"/>
    <property type="match status" value="1"/>
</dbReference>
<evidence type="ECO:0000256" key="3">
    <source>
        <dbReference type="ARBA" id="ARBA00011245"/>
    </source>
</evidence>
<dbReference type="EMBL" id="RBXP01000002">
    <property type="protein sequence ID" value="RKT62910.1"/>
    <property type="molecule type" value="Genomic_DNA"/>
</dbReference>
<evidence type="ECO:0000256" key="9">
    <source>
        <dbReference type="ARBA" id="ARBA00023125"/>
    </source>
</evidence>
<keyword evidence="9 15" id="KW-0238">DNA-binding</keyword>
<dbReference type="InterPro" id="IPR035937">
    <property type="entry name" value="FPG_N"/>
</dbReference>
<sequence length="277" mass="30381">MPELPEVEVCRLGIAPELEGERILGVTIRAPKLRHEIPPALGELLPGCLIVAVRRRGKYLLIDCRRDGVEGTLIVHLGMSGKLRFAPLDLAPARHDHFDLRLARQILRFTDPRRFGVILWQAGPPVAAEQHPLLAVQGIEPLSDAFTVDWLHAAFSRRNAPVKPVLMDSHLVVGIGNIYASESLFRAGISPLRAASRISRLRCAVLVDAVRETLSAAIAAGGSSIRDYVQSDGSSGWFQIQAGVYDRAGQPCVRCGDVVRQIRQAGRSTYYCPSCQR</sequence>
<dbReference type="GO" id="GO:0008270">
    <property type="term" value="F:zinc ion binding"/>
    <property type="evidence" value="ECO:0007669"/>
    <property type="project" value="UniProtKB-UniRule"/>
</dbReference>
<dbReference type="Pfam" id="PF06831">
    <property type="entry name" value="H2TH"/>
    <property type="match status" value="1"/>
</dbReference>
<keyword evidence="13 15" id="KW-0326">Glycosidase</keyword>
<evidence type="ECO:0000256" key="15">
    <source>
        <dbReference type="HAMAP-Rule" id="MF_00103"/>
    </source>
</evidence>
<dbReference type="GO" id="GO:0003684">
    <property type="term" value="F:damaged DNA binding"/>
    <property type="evidence" value="ECO:0007669"/>
    <property type="project" value="InterPro"/>
</dbReference>
<evidence type="ECO:0000313" key="18">
    <source>
        <dbReference type="EMBL" id="RKT62910.1"/>
    </source>
</evidence>
<keyword evidence="10 15" id="KW-0234">DNA repair</keyword>
<dbReference type="InterPro" id="IPR015887">
    <property type="entry name" value="DNA_glyclase_Znf_dom_DNA_BS"/>
</dbReference>
<evidence type="ECO:0000256" key="1">
    <source>
        <dbReference type="ARBA" id="ARBA00001668"/>
    </source>
</evidence>
<dbReference type="SMART" id="SM00898">
    <property type="entry name" value="Fapy_DNA_glyco"/>
    <property type="match status" value="1"/>
</dbReference>
<dbReference type="PROSITE" id="PS51066">
    <property type="entry name" value="ZF_FPG_2"/>
    <property type="match status" value="1"/>
</dbReference>